<dbReference type="PANTHER" id="PTHR22762:SF133">
    <property type="entry name" value="P-TYPE DOMAIN-CONTAINING PROTEIN"/>
    <property type="match status" value="1"/>
</dbReference>
<feature type="region of interest" description="Disordered" evidence="3">
    <location>
        <begin position="117"/>
        <end position="137"/>
    </location>
</feature>
<accession>A0ABQ7JH07</accession>
<evidence type="ECO:0000259" key="5">
    <source>
        <dbReference type="Pfam" id="PF21365"/>
    </source>
</evidence>
<evidence type="ECO:0000313" key="7">
    <source>
        <dbReference type="Proteomes" id="UP001194696"/>
    </source>
</evidence>
<feature type="domain" description="Glycoside hydrolase family 31 TIM barrel" evidence="4">
    <location>
        <begin position="1"/>
        <end position="40"/>
    </location>
</feature>
<dbReference type="InterPro" id="IPR017853">
    <property type="entry name" value="GH"/>
</dbReference>
<proteinExistence type="inferred from homology"/>
<reference evidence="6 7" key="1">
    <citation type="journal article" date="2020" name="Fungal Divers.">
        <title>Resolving the Mortierellaceae phylogeny through synthesis of multi-gene phylogenetics and phylogenomics.</title>
        <authorList>
            <person name="Vandepol N."/>
            <person name="Liber J."/>
            <person name="Desiro A."/>
            <person name="Na H."/>
            <person name="Kennedy M."/>
            <person name="Barry K."/>
            <person name="Grigoriev I.V."/>
            <person name="Miller A.N."/>
            <person name="O'Donnell K."/>
            <person name="Stajich J.E."/>
            <person name="Bonito G."/>
        </authorList>
    </citation>
    <scope>NUCLEOTIDE SEQUENCE [LARGE SCALE GENOMIC DNA]</scope>
    <source>
        <strain evidence="6 7">AD045</strain>
    </source>
</reference>
<feature type="domain" description="Glycosyl hydrolase family 31 C-terminal" evidence="5">
    <location>
        <begin position="48"/>
        <end position="165"/>
    </location>
</feature>
<sequence>NHNTIGAASQEPYVWPNSVLPSARQALEIRYSLIPYFYTLHDQAHKTGKPVWQPLFFKYPQDPDFVLKIDRQFLLGDAILVSPALYKGQIQVKAYFPGKGRWFDLWTHECVMEAERDNQAAPSKLKARADGGGDGDGERAHRYKFLSAKLESEPIPMSLEGGHIIPIQTPKLTVAETRLQPVSLIIALDDVGFAKGEVYVDDGTSVNNNNAQASVSWELKGGQQLTSNALLKDMTAVQAQAFRTSVGHSDRIEKVVILGLNFAQSVDSDAIAGQ</sequence>
<comment type="similarity">
    <text evidence="1 2">Belongs to the glycosyl hydrolase 31 family.</text>
</comment>
<evidence type="ECO:0000256" key="1">
    <source>
        <dbReference type="ARBA" id="ARBA00007806"/>
    </source>
</evidence>
<dbReference type="Gene3D" id="3.20.20.80">
    <property type="entry name" value="Glycosidases"/>
    <property type="match status" value="1"/>
</dbReference>
<evidence type="ECO:0008006" key="8">
    <source>
        <dbReference type="Google" id="ProtNLM"/>
    </source>
</evidence>
<organism evidence="6 7">
    <name type="scientific">Linnemannia gamsii</name>
    <dbReference type="NCBI Taxonomy" id="64522"/>
    <lineage>
        <taxon>Eukaryota</taxon>
        <taxon>Fungi</taxon>
        <taxon>Fungi incertae sedis</taxon>
        <taxon>Mucoromycota</taxon>
        <taxon>Mortierellomycotina</taxon>
        <taxon>Mortierellomycetes</taxon>
        <taxon>Mortierellales</taxon>
        <taxon>Mortierellaceae</taxon>
        <taxon>Linnemannia</taxon>
    </lineage>
</organism>
<evidence type="ECO:0000256" key="2">
    <source>
        <dbReference type="RuleBase" id="RU361185"/>
    </source>
</evidence>
<keyword evidence="7" id="KW-1185">Reference proteome</keyword>
<keyword evidence="2" id="KW-0326">Glycosidase</keyword>
<dbReference type="Proteomes" id="UP001194696">
    <property type="component" value="Unassembled WGS sequence"/>
</dbReference>
<dbReference type="Pfam" id="PF21365">
    <property type="entry name" value="Glyco_hydro_31_3rd"/>
    <property type="match status" value="1"/>
</dbReference>
<dbReference type="SUPFAM" id="SSF51445">
    <property type="entry name" value="(Trans)glycosidases"/>
    <property type="match status" value="1"/>
</dbReference>
<dbReference type="Gene3D" id="2.60.40.1180">
    <property type="entry name" value="Golgi alpha-mannosidase II"/>
    <property type="match status" value="2"/>
</dbReference>
<dbReference type="InterPro" id="IPR013780">
    <property type="entry name" value="Glyco_hydro_b"/>
</dbReference>
<comment type="caution">
    <text evidence="6">The sequence shown here is derived from an EMBL/GenBank/DDBJ whole genome shotgun (WGS) entry which is preliminary data.</text>
</comment>
<evidence type="ECO:0000313" key="6">
    <source>
        <dbReference type="EMBL" id="KAG0271038.1"/>
    </source>
</evidence>
<feature type="compositionally biased region" description="Basic and acidic residues" evidence="3">
    <location>
        <begin position="127"/>
        <end position="137"/>
    </location>
</feature>
<dbReference type="Pfam" id="PF01055">
    <property type="entry name" value="Glyco_hydro_31_2nd"/>
    <property type="match status" value="1"/>
</dbReference>
<dbReference type="PANTHER" id="PTHR22762">
    <property type="entry name" value="ALPHA-GLUCOSIDASE"/>
    <property type="match status" value="1"/>
</dbReference>
<name>A0ABQ7JH07_9FUNG</name>
<feature type="non-terminal residue" evidence="6">
    <location>
        <position position="1"/>
    </location>
</feature>
<gene>
    <name evidence="6" type="ORF">BGZ96_006016</name>
</gene>
<keyword evidence="2" id="KW-0378">Hydrolase</keyword>
<dbReference type="EMBL" id="JAAAIM010002893">
    <property type="protein sequence ID" value="KAG0271038.1"/>
    <property type="molecule type" value="Genomic_DNA"/>
</dbReference>
<dbReference type="SUPFAM" id="SSF51011">
    <property type="entry name" value="Glycosyl hydrolase domain"/>
    <property type="match status" value="1"/>
</dbReference>
<evidence type="ECO:0000259" key="4">
    <source>
        <dbReference type="Pfam" id="PF01055"/>
    </source>
</evidence>
<protein>
    <recommendedName>
        <fullName evidence="8">Alpha-glucosidase</fullName>
    </recommendedName>
</protein>
<dbReference type="InterPro" id="IPR000322">
    <property type="entry name" value="Glyco_hydro_31_TIM"/>
</dbReference>
<dbReference type="InterPro" id="IPR048395">
    <property type="entry name" value="Glyco_hydro_31_C"/>
</dbReference>
<evidence type="ECO:0000256" key="3">
    <source>
        <dbReference type="SAM" id="MobiDB-lite"/>
    </source>
</evidence>
<feature type="non-terminal residue" evidence="6">
    <location>
        <position position="274"/>
    </location>
</feature>